<keyword evidence="10 12" id="KW-0472">Membrane</keyword>
<keyword evidence="9 12" id="KW-1133">Transmembrane helix</keyword>
<feature type="transmembrane region" description="Helical" evidence="12">
    <location>
        <begin position="99"/>
        <end position="122"/>
    </location>
</feature>
<keyword evidence="5" id="KW-0813">Transport</keyword>
<evidence type="ECO:0000313" key="14">
    <source>
        <dbReference type="Proteomes" id="UP000027215"/>
    </source>
</evidence>
<evidence type="ECO:0000256" key="5">
    <source>
        <dbReference type="ARBA" id="ARBA00022448"/>
    </source>
</evidence>
<evidence type="ECO:0000256" key="8">
    <source>
        <dbReference type="ARBA" id="ARBA00022692"/>
    </source>
</evidence>
<dbReference type="EMBL" id="CP006696">
    <property type="protein sequence ID" value="AIC09287.1"/>
    <property type="molecule type" value="Genomic_DNA"/>
</dbReference>
<protein>
    <recommendedName>
        <fullName evidence="4">Lipopolysaccharide export system permease protein LptF</fullName>
    </recommendedName>
</protein>
<dbReference type="HOGENOM" id="CLU_028799_0_1_6"/>
<evidence type="ECO:0000256" key="12">
    <source>
        <dbReference type="SAM" id="Phobius"/>
    </source>
</evidence>
<feature type="transmembrane region" description="Helical" evidence="12">
    <location>
        <begin position="328"/>
        <end position="348"/>
    </location>
</feature>
<reference evidence="13 14" key="1">
    <citation type="submission" date="2013-08" db="EMBL/GenBank/DDBJ databases">
        <authorList>
            <person name="Stouthamer R."/>
            <person name="Nunney L."/>
        </authorList>
    </citation>
    <scope>NUCLEOTIDE SEQUENCE [LARGE SCALE GENOMIC DNA]</scope>
    <source>
        <strain evidence="14">ann-1</strain>
    </source>
</reference>
<comment type="subcellular location">
    <subcellularLocation>
        <location evidence="2">Cell inner membrane</location>
        <topology evidence="2">Multi-pass membrane protein</topology>
    </subcellularLocation>
</comment>
<proteinExistence type="inferred from homology"/>
<dbReference type="InterPro" id="IPR030922">
    <property type="entry name" value="LptF"/>
</dbReference>
<sequence length="361" mass="39566">MPKLDRYLLSDFTQSFIATLIVLMLVGVGGVLVDILGSIADGHFPAKLLLSQLGLRFISYLPLLLPLALMLGLLLSLGRLYRDSEMAVITSIGVGPGRMLPSILGLALPVVVLIGVCSLWLAPWANRTANDLLEQANRSIIMAGLEAGTFTPMPDGGVVYLSSLSSDGTKLNAVFMQSQKDDRIAVVTAKRGEMYVQGDKGRYLRLEDGQRVDGPTDGAALNYRVLTFARNDALLPELSVVYDSNHPDILPTFNLIGDPRREAQAQLHARLAPPLLALAFALLVLPLSRSAPRQQRYGAVMMCFLVYMVGTNLMIVGTQWIANGKISPVWGLWWLTLPLLLVAVWLYARGGCWMPWPRRSR</sequence>
<comment type="function">
    <text evidence="1">Part of the ABC transporter complex LptBFG involved in the translocation of lipopolysaccharide (LPS) from the inner membrane to the outer membrane.</text>
</comment>
<dbReference type="RefSeq" id="WP_024748740.1">
    <property type="nucleotide sequence ID" value="NZ_CP006696.1"/>
</dbReference>
<comment type="subunit">
    <text evidence="11">Component of the lipopolysaccharide transport and assembly complex. The LptBFG transporter is composed of two ATP-binding proteins (LptB) and two transmembrane proteins (LptF and LptG).</text>
</comment>
<evidence type="ECO:0000256" key="6">
    <source>
        <dbReference type="ARBA" id="ARBA00022475"/>
    </source>
</evidence>
<dbReference type="GO" id="GO:0055085">
    <property type="term" value="P:transmembrane transport"/>
    <property type="evidence" value="ECO:0007669"/>
    <property type="project" value="InterPro"/>
</dbReference>
<evidence type="ECO:0000256" key="3">
    <source>
        <dbReference type="ARBA" id="ARBA00007725"/>
    </source>
</evidence>
<evidence type="ECO:0000256" key="7">
    <source>
        <dbReference type="ARBA" id="ARBA00022519"/>
    </source>
</evidence>
<comment type="similarity">
    <text evidence="3">Belongs to the LptF/LptG family.</text>
</comment>
<dbReference type="NCBIfam" id="TIGR04407">
    <property type="entry name" value="LptF_YjgP"/>
    <property type="match status" value="1"/>
</dbReference>
<feature type="transmembrane region" description="Helical" evidence="12">
    <location>
        <begin position="299"/>
        <end position="322"/>
    </location>
</feature>
<dbReference type="PATRIC" id="fig|155920.8.peg.361"/>
<organism evidence="13 14">
    <name type="scientific">Xylella fastidiosa subsp. sandyi Ann-1</name>
    <dbReference type="NCBI Taxonomy" id="155920"/>
    <lineage>
        <taxon>Bacteria</taxon>
        <taxon>Pseudomonadati</taxon>
        <taxon>Pseudomonadota</taxon>
        <taxon>Gammaproteobacteria</taxon>
        <taxon>Lysobacterales</taxon>
        <taxon>Lysobacteraceae</taxon>
        <taxon>Xylella</taxon>
    </lineage>
</organism>
<dbReference type="PANTHER" id="PTHR33529">
    <property type="entry name" value="SLR0882 PROTEIN-RELATED"/>
    <property type="match status" value="1"/>
</dbReference>
<keyword evidence="8 12" id="KW-0812">Transmembrane</keyword>
<evidence type="ECO:0000256" key="10">
    <source>
        <dbReference type="ARBA" id="ARBA00023136"/>
    </source>
</evidence>
<feature type="transmembrane region" description="Helical" evidence="12">
    <location>
        <begin position="57"/>
        <end position="78"/>
    </location>
</feature>
<keyword evidence="6" id="KW-1003">Cell membrane</keyword>
<gene>
    <name evidence="13" type="ORF">D934_01510</name>
</gene>
<evidence type="ECO:0000256" key="2">
    <source>
        <dbReference type="ARBA" id="ARBA00004429"/>
    </source>
</evidence>
<dbReference type="Pfam" id="PF03739">
    <property type="entry name" value="LptF_LptG"/>
    <property type="match status" value="1"/>
</dbReference>
<dbReference type="KEGG" id="xfs:D934_01510"/>
<accession>A0A060H8N5</accession>
<evidence type="ECO:0000256" key="4">
    <source>
        <dbReference type="ARBA" id="ARBA00014213"/>
    </source>
</evidence>
<name>A0A060H8N5_XYLFS</name>
<feature type="transmembrane region" description="Helical" evidence="12">
    <location>
        <begin position="12"/>
        <end position="37"/>
    </location>
</feature>
<dbReference type="InterPro" id="IPR005495">
    <property type="entry name" value="LptG/LptF_permease"/>
</dbReference>
<dbReference type="GO" id="GO:0015920">
    <property type="term" value="P:lipopolysaccharide transport"/>
    <property type="evidence" value="ECO:0007669"/>
    <property type="project" value="TreeGrafter"/>
</dbReference>
<evidence type="ECO:0000256" key="9">
    <source>
        <dbReference type="ARBA" id="ARBA00022989"/>
    </source>
</evidence>
<dbReference type="Proteomes" id="UP000027215">
    <property type="component" value="Chromosome"/>
</dbReference>
<dbReference type="PANTHER" id="PTHR33529:SF7">
    <property type="entry name" value="LIPOPOLYSACCHARIDE EXPORT SYSTEM PERMEASE PROTEIN LPTF"/>
    <property type="match status" value="1"/>
</dbReference>
<evidence type="ECO:0000256" key="1">
    <source>
        <dbReference type="ARBA" id="ARBA00002265"/>
    </source>
</evidence>
<evidence type="ECO:0000256" key="11">
    <source>
        <dbReference type="ARBA" id="ARBA00026081"/>
    </source>
</evidence>
<dbReference type="GO" id="GO:0043190">
    <property type="term" value="C:ATP-binding cassette (ABC) transporter complex"/>
    <property type="evidence" value="ECO:0007669"/>
    <property type="project" value="InterPro"/>
</dbReference>
<dbReference type="AlphaFoldDB" id="A0A060H8N5"/>
<keyword evidence="7" id="KW-0997">Cell inner membrane</keyword>
<evidence type="ECO:0000313" key="13">
    <source>
        <dbReference type="EMBL" id="AIC09287.1"/>
    </source>
</evidence>